<comment type="caution">
    <text evidence="2">The sequence shown here is derived from an EMBL/GenBank/DDBJ whole genome shotgun (WGS) entry which is preliminary data.</text>
</comment>
<gene>
    <name evidence="2" type="ORF">DIU77_017120</name>
</gene>
<protein>
    <submittedName>
        <fullName evidence="2">Uncharacterized protein</fullName>
    </submittedName>
</protein>
<name>A0ABD6FJ08_9PSEU</name>
<organism evidence="2 3">
    <name type="scientific">Thermocrispum agreste</name>
    <dbReference type="NCBI Taxonomy" id="37925"/>
    <lineage>
        <taxon>Bacteria</taxon>
        <taxon>Bacillati</taxon>
        <taxon>Actinomycetota</taxon>
        <taxon>Actinomycetes</taxon>
        <taxon>Pseudonocardiales</taxon>
        <taxon>Pseudonocardiaceae</taxon>
        <taxon>Thermocrispum</taxon>
    </lineage>
</organism>
<evidence type="ECO:0000313" key="3">
    <source>
        <dbReference type="Proteomes" id="UP000249324"/>
    </source>
</evidence>
<sequence>VWAAGAGSAVLAVASVLIYDVSVVGGGVHAALSLAVPALLRWPVAARWTAAPLLLVLVVESAAGRSGLEFALDTGYVVAATAWFGIAALVLGDPAARRRPVPARIGPLATSLAALLTGVGALRLALSGIGIDRRLFSSAYGLLLVAVVVLPAAATVANVLRARAKRSPGAIVTTCAGLVAGALLAWTALVAVPTPPDLPVPGKPLLGTVHLEGRDVPVLVTPHRPGPNLVHLPESAGTNVTISAGGEQVVATKRPGAQGLWAEVQLPPGRSDVIFARGASSDELGVDTGELAPRPLPADDGPECAAAALGSLVAERPLPVDRCPSDVLTSADETALRELVRYLDSHGVRAITLVADATPRGRAAGTVVRSEAARAGIRVLSGPARQSALVIVSGWRTAHQTAVRAAKEQLEAPTYIRGIYLAPWLLNEPIATSVASASVPLRFDPREPAAIDFTVRIGDAFGGQRPSVGAYREYLRANGLPEQGPLRVFAVAQVSVMSMPPGAEHAPGMAPPGEGPGHWIARATVVPVSLPLADADG</sequence>
<feature type="transmembrane region" description="Helical" evidence="1">
    <location>
        <begin position="171"/>
        <end position="192"/>
    </location>
</feature>
<dbReference type="AlphaFoldDB" id="A0ABD6FJ08"/>
<feature type="transmembrane region" description="Helical" evidence="1">
    <location>
        <begin position="138"/>
        <end position="159"/>
    </location>
</feature>
<proteinExistence type="predicted"/>
<feature type="non-terminal residue" evidence="2">
    <location>
        <position position="1"/>
    </location>
</feature>
<reference evidence="2 3" key="1">
    <citation type="journal article" date="2021" name="BMC Genomics">
        <title>Genome-resolved metagenome and metatranscriptome analyses of thermophilic composting reveal key bacterial players and their metabolic interactions.</title>
        <authorList>
            <person name="Braga L.P.P."/>
            <person name="Pereira R.V."/>
            <person name="Martins L.F."/>
            <person name="Moura L.M.S."/>
            <person name="Sanchez F.B."/>
            <person name="Patane J.S.L."/>
            <person name="da Silva A.M."/>
            <person name="Setubal J.C."/>
        </authorList>
    </citation>
    <scope>NUCLEOTIDE SEQUENCE [LARGE SCALE GENOMIC DNA]</scope>
    <source>
        <strain evidence="2">ZC4RG45</strain>
    </source>
</reference>
<evidence type="ECO:0000256" key="1">
    <source>
        <dbReference type="SAM" id="Phobius"/>
    </source>
</evidence>
<keyword evidence="1" id="KW-0812">Transmembrane</keyword>
<feature type="transmembrane region" description="Helical" evidence="1">
    <location>
        <begin position="75"/>
        <end position="96"/>
    </location>
</feature>
<accession>A0ABD6FJ08</accession>
<dbReference type="EMBL" id="QGUI02000313">
    <property type="protein sequence ID" value="MFO7193966.1"/>
    <property type="molecule type" value="Genomic_DNA"/>
</dbReference>
<dbReference type="Proteomes" id="UP000249324">
    <property type="component" value="Unassembled WGS sequence"/>
</dbReference>
<keyword evidence="1" id="KW-0472">Membrane</keyword>
<feature type="transmembrane region" description="Helical" evidence="1">
    <location>
        <begin position="6"/>
        <end position="32"/>
    </location>
</feature>
<feature type="transmembrane region" description="Helical" evidence="1">
    <location>
        <begin position="108"/>
        <end position="126"/>
    </location>
</feature>
<keyword evidence="1" id="KW-1133">Transmembrane helix</keyword>
<evidence type="ECO:0000313" key="2">
    <source>
        <dbReference type="EMBL" id="MFO7193966.1"/>
    </source>
</evidence>
<feature type="transmembrane region" description="Helical" evidence="1">
    <location>
        <begin position="44"/>
        <end position="63"/>
    </location>
</feature>